<keyword evidence="1" id="KW-0732">Signal</keyword>
<dbReference type="AlphaFoldDB" id="A0A2R8ACI9"/>
<evidence type="ECO:0000313" key="3">
    <source>
        <dbReference type="Proteomes" id="UP000244932"/>
    </source>
</evidence>
<protein>
    <recommendedName>
        <fullName evidence="4">Nickel uptake substrate-specific transmembrane region</fullName>
    </recommendedName>
</protein>
<dbReference type="Pfam" id="PF10670">
    <property type="entry name" value="DUF4198"/>
    <property type="match status" value="1"/>
</dbReference>
<keyword evidence="3" id="KW-1185">Reference proteome</keyword>
<sequence length="261" mass="29132">MFRTIALSATLLASPLFAHEFWIEGGDHTVAVGETITGDIRVGSELSGTRQPYRPDRFRRFEYYQNGVSQEVGGRLGDLPALSLDGASPGLVSIIHHSGQSILTYRDETLLERYLATEGLDHLMARHLERGLPLTGFMESYSRQAKALYAVGDGEGSDQFTGMPFEMVALDNPYTLEGPVRVRLLLDGRPYPDAPVNLFHRVDGEGVQVRLRTNAEGVFTVDHTEPGTVLLNSVYLFETDARSLSQPVWESYWASLIWRRD</sequence>
<name>A0A2R8ACI9_9RHOB</name>
<reference evidence="2 3" key="1">
    <citation type="submission" date="2018-03" db="EMBL/GenBank/DDBJ databases">
        <authorList>
            <person name="Keele B.F."/>
        </authorList>
    </citation>
    <scope>NUCLEOTIDE SEQUENCE [LARGE SCALE GENOMIC DNA]</scope>
    <source>
        <strain evidence="2 3">CeCT 8812</strain>
    </source>
</reference>
<evidence type="ECO:0000256" key="1">
    <source>
        <dbReference type="SAM" id="SignalP"/>
    </source>
</evidence>
<dbReference type="OrthoDB" id="581894at2"/>
<dbReference type="Proteomes" id="UP000244932">
    <property type="component" value="Unassembled WGS sequence"/>
</dbReference>
<accession>A0A2R8ACI9</accession>
<evidence type="ECO:0000313" key="2">
    <source>
        <dbReference type="EMBL" id="SPF29805.1"/>
    </source>
</evidence>
<proteinExistence type="predicted"/>
<dbReference type="EMBL" id="OMKW01000002">
    <property type="protein sequence ID" value="SPF29805.1"/>
    <property type="molecule type" value="Genomic_DNA"/>
</dbReference>
<feature type="signal peptide" evidence="1">
    <location>
        <begin position="1"/>
        <end position="18"/>
    </location>
</feature>
<gene>
    <name evidence="2" type="ORF">POI8812_02123</name>
</gene>
<feature type="chain" id="PRO_5015335404" description="Nickel uptake substrate-specific transmembrane region" evidence="1">
    <location>
        <begin position="19"/>
        <end position="261"/>
    </location>
</feature>
<organism evidence="2 3">
    <name type="scientific">Pontivivens insulae</name>
    <dbReference type="NCBI Taxonomy" id="1639689"/>
    <lineage>
        <taxon>Bacteria</taxon>
        <taxon>Pseudomonadati</taxon>
        <taxon>Pseudomonadota</taxon>
        <taxon>Alphaproteobacteria</taxon>
        <taxon>Rhodobacterales</taxon>
        <taxon>Paracoccaceae</taxon>
        <taxon>Pontivivens</taxon>
    </lineage>
</organism>
<evidence type="ECO:0008006" key="4">
    <source>
        <dbReference type="Google" id="ProtNLM"/>
    </source>
</evidence>
<dbReference type="RefSeq" id="WP_108782473.1">
    <property type="nucleotide sequence ID" value="NZ_OMKW01000002.1"/>
</dbReference>
<dbReference type="InterPro" id="IPR019613">
    <property type="entry name" value="DUF4198"/>
</dbReference>